<dbReference type="Proteomes" id="UP000767334">
    <property type="component" value="Unassembled WGS sequence"/>
</dbReference>
<feature type="domain" description="LysM" evidence="4">
    <location>
        <begin position="337"/>
        <end position="381"/>
    </location>
</feature>
<dbReference type="SMART" id="SM00257">
    <property type="entry name" value="LysM"/>
    <property type="match status" value="4"/>
</dbReference>
<dbReference type="PROSITE" id="PS51904">
    <property type="entry name" value="GLYCOSYL_HYDROL_F25_2"/>
    <property type="match status" value="1"/>
</dbReference>
<feature type="domain" description="LysM" evidence="4">
    <location>
        <begin position="395"/>
        <end position="439"/>
    </location>
</feature>
<dbReference type="PANTHER" id="PTHR33734:SF22">
    <property type="entry name" value="MEMBRANE-BOUND LYTIC MUREIN TRANSGLYCOSYLASE D"/>
    <property type="match status" value="1"/>
</dbReference>
<feature type="domain" description="LysM" evidence="4">
    <location>
        <begin position="217"/>
        <end position="261"/>
    </location>
</feature>
<proteinExistence type="inferred from homology"/>
<dbReference type="EMBL" id="JACJLL010000015">
    <property type="protein sequence ID" value="MBM6818538.1"/>
    <property type="molecule type" value="Genomic_DNA"/>
</dbReference>
<dbReference type="PROSITE" id="PS51782">
    <property type="entry name" value="LYSM"/>
    <property type="match status" value="4"/>
</dbReference>
<keyword evidence="2" id="KW-0378">Hydrolase</keyword>
<feature type="domain" description="LysM" evidence="4">
    <location>
        <begin position="276"/>
        <end position="320"/>
    </location>
</feature>
<dbReference type="CDD" id="cd06525">
    <property type="entry name" value="GH25_Lyc-like"/>
    <property type="match status" value="1"/>
</dbReference>
<keyword evidence="3" id="KW-0326">Glycosidase</keyword>
<dbReference type="Pfam" id="PF01476">
    <property type="entry name" value="LysM"/>
    <property type="match status" value="4"/>
</dbReference>
<evidence type="ECO:0000313" key="6">
    <source>
        <dbReference type="Proteomes" id="UP000767334"/>
    </source>
</evidence>
<dbReference type="Gene3D" id="3.10.350.10">
    <property type="entry name" value="LysM domain"/>
    <property type="match status" value="4"/>
</dbReference>
<dbReference type="Pfam" id="PF01183">
    <property type="entry name" value="Glyco_hydro_25"/>
    <property type="match status" value="1"/>
</dbReference>
<dbReference type="PANTHER" id="PTHR33734">
    <property type="entry name" value="LYSM DOMAIN-CONTAINING GPI-ANCHORED PROTEIN 2"/>
    <property type="match status" value="1"/>
</dbReference>
<organism evidence="5 6">
    <name type="scientific">Clostridium saudiense</name>
    <dbReference type="NCBI Taxonomy" id="1414720"/>
    <lineage>
        <taxon>Bacteria</taxon>
        <taxon>Bacillati</taxon>
        <taxon>Bacillota</taxon>
        <taxon>Clostridia</taxon>
        <taxon>Eubacteriales</taxon>
        <taxon>Clostridiaceae</taxon>
        <taxon>Clostridium</taxon>
    </lineage>
</organism>
<comment type="similarity">
    <text evidence="1">Belongs to the glycosyl hydrolase 25 family.</text>
</comment>
<dbReference type="Gene3D" id="3.20.20.80">
    <property type="entry name" value="Glycosidases"/>
    <property type="match status" value="1"/>
</dbReference>
<gene>
    <name evidence="5" type="ORF">H6A19_04145</name>
</gene>
<dbReference type="SUPFAM" id="SSF51445">
    <property type="entry name" value="(Trans)glycosidases"/>
    <property type="match status" value="1"/>
</dbReference>
<dbReference type="CDD" id="cd00118">
    <property type="entry name" value="LysM"/>
    <property type="match status" value="4"/>
</dbReference>
<dbReference type="SMART" id="SM00641">
    <property type="entry name" value="Glyco_25"/>
    <property type="match status" value="1"/>
</dbReference>
<evidence type="ECO:0000313" key="5">
    <source>
        <dbReference type="EMBL" id="MBM6818538.1"/>
    </source>
</evidence>
<accession>A0ABS2FF21</accession>
<evidence type="ECO:0000259" key="4">
    <source>
        <dbReference type="PROSITE" id="PS51782"/>
    </source>
</evidence>
<comment type="caution">
    <text evidence="5">The sequence shown here is derived from an EMBL/GenBank/DDBJ whole genome shotgun (WGS) entry which is preliminary data.</text>
</comment>
<sequence>MTTYKGIDISNWQGSVNFSEVKNSGVEIVYIEATEGNFYTDPYLQEFYDGASNNGLLIGFYHFFSPSVSASEQARYFTNAISGMTSDCRLVLDLEESGGYGAAELSSIANEFLEEVEANSGLKVALYTYASFANNNIEPGYGLDKYPLWIAEYGTSYPESNSIWGSSYAGWQYSDTGYTPGVNGNTDLDTFNSEILLDSKVTISGSRKQESENGAIKYYVVQAGNTLSGIAAKFGTTVQALSKLNNITNPNLIYVGQVLKIYGDNKVQRGNNNFSITYVVQSGDTLSGIATRFGTTVQELTQLNDISNPNLIYVGEVLKLPVSNSVKSGASSKQYQTTYVVQSGDTLSGIAARFGTTVQYLARINGIVNPNLIYVGQILKIRASGVSAQRGNSTTTYVVKSGDTLSGIATRFGTTVSNLVALNDISNPNLIYAGQVLKV</sequence>
<dbReference type="InterPro" id="IPR002053">
    <property type="entry name" value="Glyco_hydro_25"/>
</dbReference>
<dbReference type="InterPro" id="IPR018392">
    <property type="entry name" value="LysM"/>
</dbReference>
<dbReference type="SUPFAM" id="SSF54106">
    <property type="entry name" value="LysM domain"/>
    <property type="match status" value="4"/>
</dbReference>
<name>A0ABS2FF21_9CLOT</name>
<evidence type="ECO:0000256" key="2">
    <source>
        <dbReference type="ARBA" id="ARBA00022801"/>
    </source>
</evidence>
<dbReference type="InterPro" id="IPR017853">
    <property type="entry name" value="GH"/>
</dbReference>
<evidence type="ECO:0000256" key="1">
    <source>
        <dbReference type="ARBA" id="ARBA00010646"/>
    </source>
</evidence>
<dbReference type="InterPro" id="IPR018077">
    <property type="entry name" value="Glyco_hydro_fam25_subgr"/>
</dbReference>
<protein>
    <submittedName>
        <fullName evidence="5">LysM peptidoglycan-binding domain-containing protein</fullName>
    </submittedName>
</protein>
<dbReference type="InterPro" id="IPR036779">
    <property type="entry name" value="LysM_dom_sf"/>
</dbReference>
<evidence type="ECO:0000256" key="3">
    <source>
        <dbReference type="ARBA" id="ARBA00023295"/>
    </source>
</evidence>
<keyword evidence="6" id="KW-1185">Reference proteome</keyword>
<dbReference type="RefSeq" id="WP_204571924.1">
    <property type="nucleotide sequence ID" value="NZ_JACJLL010000015.1"/>
</dbReference>
<reference evidence="5 6" key="1">
    <citation type="journal article" date="2021" name="Sci. Rep.">
        <title>The distribution of antibiotic resistance genes in chicken gut microbiota commensals.</title>
        <authorList>
            <person name="Juricova H."/>
            <person name="Matiasovicova J."/>
            <person name="Kubasova T."/>
            <person name="Cejkova D."/>
            <person name="Rychlik I."/>
        </authorList>
    </citation>
    <scope>NUCLEOTIDE SEQUENCE [LARGE SCALE GENOMIC DNA]</scope>
    <source>
        <strain evidence="5 6">An435</strain>
    </source>
</reference>